<keyword evidence="2" id="KW-1185">Reference proteome</keyword>
<evidence type="ECO:0000313" key="1">
    <source>
        <dbReference type="EMBL" id="APG24256.1"/>
    </source>
</evidence>
<proteinExistence type="predicted"/>
<gene>
    <name evidence="1" type="ORF">A7E75_03805</name>
</gene>
<accession>A0A1L3GE70</accession>
<organism evidence="1 2">
    <name type="scientific">Syntrophotalea acetylenica</name>
    <name type="common">Pelobacter acetylenicus</name>
    <dbReference type="NCBI Taxonomy" id="29542"/>
    <lineage>
        <taxon>Bacteria</taxon>
        <taxon>Pseudomonadati</taxon>
        <taxon>Thermodesulfobacteriota</taxon>
        <taxon>Desulfuromonadia</taxon>
        <taxon>Desulfuromonadales</taxon>
        <taxon>Syntrophotaleaceae</taxon>
        <taxon>Syntrophotalea</taxon>
    </lineage>
</organism>
<evidence type="ECO:0000313" key="2">
    <source>
        <dbReference type="Proteomes" id="UP000182264"/>
    </source>
</evidence>
<dbReference type="Proteomes" id="UP000182264">
    <property type="component" value="Chromosome"/>
</dbReference>
<reference evidence="1 2" key="1">
    <citation type="journal article" date="2017" name="Genome Announc.">
        <title>Complete Genome Sequences of Two Acetylene-Fermenting Pelobacter acetylenicus Strains.</title>
        <authorList>
            <person name="Sutton J.M."/>
            <person name="Baesman S.M."/>
            <person name="Fierst J.L."/>
            <person name="Poret-Peterson A.T."/>
            <person name="Oremland R.S."/>
            <person name="Dunlap D.S."/>
            <person name="Akob D.M."/>
        </authorList>
    </citation>
    <scope>NUCLEOTIDE SEQUENCE [LARGE SCALE GENOMIC DNA]</scope>
    <source>
        <strain evidence="1 2">DSM 3247</strain>
    </source>
</reference>
<sequence>MSEKKHTEKRVAADRLIDLASGIFLFKSPEKEPYAIYLVDGAKHCDPVESKAFGHYLARLYYEAEGSAITATALDTAVRQLAAKARFEGQTLPLFVRTAPCRNGLAIDLGDDSRLAVLVTPNGYQIGEPQFPFRRGSNTATFPAPEPGGDLAELFDFVNITNPSGQRMIIAWLLHTFLTGIPHVVLVLEGAQGSAKSTASCQLVSLTDPSQAPLLALPSSERDLMISAATSWVLVFDNLRRLPPEVSDQICRLVTGGGLRTRKLYTNDDEMLFTAKRVVVLNGIHGIVKEQDLLSRSLVVTLAPFGDAGTRSDEEVAEAFERVRPRILGALMTALSGVLRELPAVQVTDAPRMADFARVGVAAERVLGWPEGAFLAAYRQSLGHAVSASLEDDVVAQSLGELVTREEVWEGTTGKLLQRLGRLVPKDVHRSREWPKSPNWLSNRLRRLAPGLPALGIAIEFDLCLGGEKRVLRVTRVEETASRPEVAADNEDAPAVVAGDETLQTKETVATAANTSPSLEKDKGGIAALRIRR</sequence>
<dbReference type="RefSeq" id="WP_072286082.1">
    <property type="nucleotide sequence ID" value="NZ_CP015455.1"/>
</dbReference>
<dbReference type="EMBL" id="CP015518">
    <property type="protein sequence ID" value="APG24256.1"/>
    <property type="molecule type" value="Genomic_DNA"/>
</dbReference>
<protein>
    <recommendedName>
        <fullName evidence="3">ATP-binding protein</fullName>
    </recommendedName>
</protein>
<name>A0A1L3GE70_SYNAC</name>
<evidence type="ECO:0008006" key="3">
    <source>
        <dbReference type="Google" id="ProtNLM"/>
    </source>
</evidence>
<dbReference type="AlphaFoldDB" id="A0A1L3GE70"/>
<dbReference type="STRING" id="29542.A6070_12435"/>
<dbReference type="OrthoDB" id="784829at2"/>
<dbReference type="KEGG" id="pace:A6070_12435"/>